<dbReference type="EMBL" id="JXLP01000011">
    <property type="protein sequence ID" value="KIL78049.1"/>
    <property type="molecule type" value="Genomic_DNA"/>
</dbReference>
<reference evidence="1 2" key="1">
    <citation type="submission" date="2015-01" db="EMBL/GenBank/DDBJ databases">
        <title>Genome Assembly of Bacillus badius MTCC 1458.</title>
        <authorList>
            <person name="Verma A."/>
            <person name="Khatri I."/>
            <person name="Mual P."/>
            <person name="Subramanian S."/>
            <person name="Krishnamurthi S."/>
        </authorList>
    </citation>
    <scope>NUCLEOTIDE SEQUENCE [LARGE SCALE GENOMIC DNA]</scope>
    <source>
        <strain evidence="1 2">MTCC 1458</strain>
    </source>
</reference>
<keyword evidence="2" id="KW-1185">Reference proteome</keyword>
<dbReference type="Proteomes" id="UP000031982">
    <property type="component" value="Unassembled WGS sequence"/>
</dbReference>
<accession>A0ABR5ATH0</accession>
<dbReference type="InterPro" id="IPR007499">
    <property type="entry name" value="ERF_bacteria_virus"/>
</dbReference>
<sequence>MNIYQKLLEVRKSVPYLKKEASGQQYQYVGSSQTLGALREKLDEMALVLETRVLNHNVTSTVNSKGTLSHFTELDIEYTWVNAENPEEKIVIPFYGQGVDLAGEKGVGKALTYAEKYFMLKQFNIPTDKDDPDAFQQKAETYRKPDPITPEQVGTIKTKALEFANIRGGTDDQVFAHLKIKDVTKLTAQQAADTLNTLQSWINKAQKEKQGA</sequence>
<proteinExistence type="predicted"/>
<comment type="caution">
    <text evidence="1">The sequence shown here is derived from an EMBL/GenBank/DDBJ whole genome shotgun (WGS) entry which is preliminary data.</text>
</comment>
<evidence type="ECO:0000313" key="2">
    <source>
        <dbReference type="Proteomes" id="UP000031982"/>
    </source>
</evidence>
<evidence type="ECO:0000313" key="1">
    <source>
        <dbReference type="EMBL" id="KIL78049.1"/>
    </source>
</evidence>
<gene>
    <name evidence="1" type="ORF">SD77_1028</name>
</gene>
<dbReference type="Pfam" id="PF04404">
    <property type="entry name" value="ERF"/>
    <property type="match status" value="1"/>
</dbReference>
<organism evidence="1 2">
    <name type="scientific">Bacillus badius</name>
    <dbReference type="NCBI Taxonomy" id="1455"/>
    <lineage>
        <taxon>Bacteria</taxon>
        <taxon>Bacillati</taxon>
        <taxon>Bacillota</taxon>
        <taxon>Bacilli</taxon>
        <taxon>Bacillales</taxon>
        <taxon>Bacillaceae</taxon>
        <taxon>Pseudobacillus</taxon>
    </lineage>
</organism>
<protein>
    <submittedName>
        <fullName evidence="1">Phage protein</fullName>
    </submittedName>
</protein>
<dbReference type="RefSeq" id="WP_041113975.1">
    <property type="nucleotide sequence ID" value="NZ_JARTHD010000051.1"/>
</dbReference>
<name>A0ABR5ATH0_BACBA</name>